<protein>
    <submittedName>
        <fullName evidence="1">Thiamine import ATP-binding ThiQ</fullName>
    </submittedName>
</protein>
<dbReference type="EMBL" id="JRRC01017746">
    <property type="protein sequence ID" value="KHF97789.1"/>
    <property type="molecule type" value="Genomic_DNA"/>
</dbReference>
<keyword evidence="1" id="KW-0067">ATP-binding</keyword>
<keyword evidence="2" id="KW-1185">Reference proteome</keyword>
<organism evidence="1 2">
    <name type="scientific">Gossypium arboreum</name>
    <name type="common">Tree cotton</name>
    <name type="synonym">Gossypium nanking</name>
    <dbReference type="NCBI Taxonomy" id="29729"/>
    <lineage>
        <taxon>Eukaryota</taxon>
        <taxon>Viridiplantae</taxon>
        <taxon>Streptophyta</taxon>
        <taxon>Embryophyta</taxon>
        <taxon>Tracheophyta</taxon>
        <taxon>Spermatophyta</taxon>
        <taxon>Magnoliopsida</taxon>
        <taxon>eudicotyledons</taxon>
        <taxon>Gunneridae</taxon>
        <taxon>Pentapetalae</taxon>
        <taxon>rosids</taxon>
        <taxon>malvids</taxon>
        <taxon>Malvales</taxon>
        <taxon>Malvaceae</taxon>
        <taxon>Malvoideae</taxon>
        <taxon>Gossypium</taxon>
    </lineage>
</organism>
<proteinExistence type="predicted"/>
<dbReference type="AlphaFoldDB" id="A0A0B0MAR7"/>
<name>A0A0B0MAR7_GOSAR</name>
<accession>A0A0B0MAR7</accession>
<reference evidence="2" key="1">
    <citation type="submission" date="2014-09" db="EMBL/GenBank/DDBJ databases">
        <authorList>
            <person name="Mudge J."/>
            <person name="Ramaraj T."/>
            <person name="Lindquist I.E."/>
            <person name="Bharti A.K."/>
            <person name="Sundararajan A."/>
            <person name="Cameron C.T."/>
            <person name="Woodward J.E."/>
            <person name="May G.D."/>
            <person name="Brubaker C."/>
            <person name="Broadhvest J."/>
            <person name="Wilkins T.A."/>
        </authorList>
    </citation>
    <scope>NUCLEOTIDE SEQUENCE</scope>
    <source>
        <strain evidence="2">cv. AKA8401</strain>
    </source>
</reference>
<dbReference type="Proteomes" id="UP000032142">
    <property type="component" value="Unassembled WGS sequence"/>
</dbReference>
<comment type="caution">
    <text evidence="1">The sequence shown here is derived from an EMBL/GenBank/DDBJ whole genome shotgun (WGS) entry which is preliminary data.</text>
</comment>
<evidence type="ECO:0000313" key="1">
    <source>
        <dbReference type="EMBL" id="KHF97789.1"/>
    </source>
</evidence>
<dbReference type="GO" id="GO:0005524">
    <property type="term" value="F:ATP binding"/>
    <property type="evidence" value="ECO:0007669"/>
    <property type="project" value="UniProtKB-KW"/>
</dbReference>
<gene>
    <name evidence="1" type="ORF">F383_36967</name>
</gene>
<sequence length="108" mass="12670">MKKETISMDANMMFLWMRWIFQLNNCYHLKIKMISHFQRREKKKISDASEQISSTSFIDAATLLVENIQAVGLEIRRSIASEVLIQQKSEMVIQESTLKLYPILCEVE</sequence>
<keyword evidence="1" id="KW-0547">Nucleotide-binding</keyword>
<evidence type="ECO:0000313" key="2">
    <source>
        <dbReference type="Proteomes" id="UP000032142"/>
    </source>
</evidence>